<dbReference type="EMBL" id="JAODUO010008533">
    <property type="protein sequence ID" value="KAK2138158.1"/>
    <property type="molecule type" value="Genomic_DNA"/>
</dbReference>
<dbReference type="Proteomes" id="UP001209878">
    <property type="component" value="Unassembled WGS sequence"/>
</dbReference>
<name>A0AAD9MMK9_RIDPI</name>
<organism evidence="4 5">
    <name type="scientific">Ridgeia piscesae</name>
    <name type="common">Tubeworm</name>
    <dbReference type="NCBI Taxonomy" id="27915"/>
    <lineage>
        <taxon>Eukaryota</taxon>
        <taxon>Metazoa</taxon>
        <taxon>Spiralia</taxon>
        <taxon>Lophotrochozoa</taxon>
        <taxon>Annelida</taxon>
        <taxon>Polychaeta</taxon>
        <taxon>Sedentaria</taxon>
        <taxon>Canalipalpata</taxon>
        <taxon>Sabellida</taxon>
        <taxon>Siboglinidae</taxon>
        <taxon>Ridgeia</taxon>
    </lineage>
</organism>
<dbReference type="GO" id="GO:0005737">
    <property type="term" value="C:cytoplasm"/>
    <property type="evidence" value="ECO:0007669"/>
    <property type="project" value="TreeGrafter"/>
</dbReference>
<dbReference type="GO" id="GO:0019894">
    <property type="term" value="F:kinesin binding"/>
    <property type="evidence" value="ECO:0007669"/>
    <property type="project" value="TreeGrafter"/>
</dbReference>
<dbReference type="InterPro" id="IPR034744">
    <property type="entry name" value="RH2"/>
</dbReference>
<reference evidence="4" key="1">
    <citation type="journal article" date="2023" name="Mol. Biol. Evol.">
        <title>Third-Generation Sequencing Reveals the Adaptive Role of the Epigenome in Three Deep-Sea Polychaetes.</title>
        <authorList>
            <person name="Perez M."/>
            <person name="Aroh O."/>
            <person name="Sun Y."/>
            <person name="Lan Y."/>
            <person name="Juniper S.K."/>
            <person name="Young C.R."/>
            <person name="Angers B."/>
            <person name="Qian P.Y."/>
        </authorList>
    </citation>
    <scope>NUCLEOTIDE SEQUENCE</scope>
    <source>
        <strain evidence="4">R07B-5</strain>
    </source>
</reference>
<sequence length="124" mass="14904">MNCVSPFSEQEILREELTCLQSSKERLKKRVSELEEEVKKYKEELDKALKRASAQPDDEDDVPMAQRKRFTRVEMARVLMERNQYKERLMELQEAVRWAEMIRASREHPDMSQNPKKKTSMWNL</sequence>
<comment type="caution">
    <text evidence="4">The sequence shown here is derived from an EMBL/GenBank/DDBJ whole genome shotgun (WGS) entry which is preliminary data.</text>
</comment>
<dbReference type="AlphaFoldDB" id="A0AAD9MMK9"/>
<dbReference type="GO" id="GO:0005078">
    <property type="term" value="F:MAP-kinase scaffold activity"/>
    <property type="evidence" value="ECO:0007669"/>
    <property type="project" value="InterPro"/>
</dbReference>
<evidence type="ECO:0000313" key="4">
    <source>
        <dbReference type="EMBL" id="KAK2138158.1"/>
    </source>
</evidence>
<evidence type="ECO:0000256" key="2">
    <source>
        <dbReference type="SAM" id="MobiDB-lite"/>
    </source>
</evidence>
<dbReference type="GO" id="GO:0016192">
    <property type="term" value="P:vesicle-mediated transport"/>
    <property type="evidence" value="ECO:0007669"/>
    <property type="project" value="TreeGrafter"/>
</dbReference>
<evidence type="ECO:0000256" key="1">
    <source>
        <dbReference type="SAM" id="Coils"/>
    </source>
</evidence>
<feature type="coiled-coil region" evidence="1">
    <location>
        <begin position="10"/>
        <end position="51"/>
    </location>
</feature>
<dbReference type="PANTHER" id="PTHR13886">
    <property type="entry name" value="JNK/SAPK-ASSOCIATED PROTEIN"/>
    <property type="match status" value="1"/>
</dbReference>
<feature type="compositionally biased region" description="Basic residues" evidence="2">
    <location>
        <begin position="115"/>
        <end position="124"/>
    </location>
</feature>
<dbReference type="PROSITE" id="PS51777">
    <property type="entry name" value="RH2"/>
    <property type="match status" value="1"/>
</dbReference>
<protein>
    <recommendedName>
        <fullName evidence="3">RH2 domain-containing protein</fullName>
    </recommendedName>
</protein>
<keyword evidence="1" id="KW-0175">Coiled coil</keyword>
<keyword evidence="5" id="KW-1185">Reference proteome</keyword>
<dbReference type="InterPro" id="IPR039911">
    <property type="entry name" value="JIP3/JIP4"/>
</dbReference>
<dbReference type="PANTHER" id="PTHR13886:SF4">
    <property type="entry name" value="JNK-INTERACTING PROTEIN 3"/>
    <property type="match status" value="1"/>
</dbReference>
<proteinExistence type="predicted"/>
<evidence type="ECO:0000259" key="3">
    <source>
        <dbReference type="PROSITE" id="PS51777"/>
    </source>
</evidence>
<gene>
    <name evidence="4" type="ORF">NP493_8548g00002</name>
</gene>
<evidence type="ECO:0000313" key="5">
    <source>
        <dbReference type="Proteomes" id="UP001209878"/>
    </source>
</evidence>
<dbReference type="GO" id="GO:0008432">
    <property type="term" value="F:JUN kinase binding"/>
    <property type="evidence" value="ECO:0007669"/>
    <property type="project" value="TreeGrafter"/>
</dbReference>
<dbReference type="GO" id="GO:0030159">
    <property type="term" value="F:signaling receptor complex adaptor activity"/>
    <property type="evidence" value="ECO:0007669"/>
    <property type="project" value="TreeGrafter"/>
</dbReference>
<feature type="region of interest" description="Disordered" evidence="2">
    <location>
        <begin position="104"/>
        <end position="124"/>
    </location>
</feature>
<accession>A0AAD9MMK9</accession>
<feature type="domain" description="RH2" evidence="3">
    <location>
        <begin position="67"/>
        <end position="124"/>
    </location>
</feature>